<evidence type="ECO:0000313" key="3">
    <source>
        <dbReference type="Proteomes" id="UP000800235"/>
    </source>
</evidence>
<comment type="caution">
    <text evidence="2">The sequence shown here is derived from an EMBL/GenBank/DDBJ whole genome shotgun (WGS) entry which is preliminary data.</text>
</comment>
<proteinExistence type="predicted"/>
<sequence>MNSEEASVAMSPALQGRRTSGTQPTAGSEKRNPSDCVSGQQRPRQNSADTSTLATALPAKQVQEHSAEPAKSSVPAWITLVNAINMCSLYVDHAAVAADNNSFNGDKTGIYLPPLVADFLPTATPGMTVSLRKGFGTGEFFCIKCGSRDERSKADLADAHKGQYRERALCYNTVPEIYLIQDLDTVVEGDSDGWRRFGTLSGGSELGWRGHVPLLVIE</sequence>
<accession>A0A9P4NXJ3</accession>
<feature type="region of interest" description="Disordered" evidence="1">
    <location>
        <begin position="1"/>
        <end position="51"/>
    </location>
</feature>
<feature type="compositionally biased region" description="Polar residues" evidence="1">
    <location>
        <begin position="35"/>
        <end position="51"/>
    </location>
</feature>
<reference evidence="2" key="1">
    <citation type="journal article" date="2020" name="Stud. Mycol.">
        <title>101 Dothideomycetes genomes: a test case for predicting lifestyles and emergence of pathogens.</title>
        <authorList>
            <person name="Haridas S."/>
            <person name="Albert R."/>
            <person name="Binder M."/>
            <person name="Bloem J."/>
            <person name="Labutti K."/>
            <person name="Salamov A."/>
            <person name="Andreopoulos B."/>
            <person name="Baker S."/>
            <person name="Barry K."/>
            <person name="Bills G."/>
            <person name="Bluhm B."/>
            <person name="Cannon C."/>
            <person name="Castanera R."/>
            <person name="Culley D."/>
            <person name="Daum C."/>
            <person name="Ezra D."/>
            <person name="Gonzalez J."/>
            <person name="Henrissat B."/>
            <person name="Kuo A."/>
            <person name="Liang C."/>
            <person name="Lipzen A."/>
            <person name="Lutzoni F."/>
            <person name="Magnuson J."/>
            <person name="Mondo S."/>
            <person name="Nolan M."/>
            <person name="Ohm R."/>
            <person name="Pangilinan J."/>
            <person name="Park H.-J."/>
            <person name="Ramirez L."/>
            <person name="Alfaro M."/>
            <person name="Sun H."/>
            <person name="Tritt A."/>
            <person name="Yoshinaga Y."/>
            <person name="Zwiers L.-H."/>
            <person name="Turgeon B."/>
            <person name="Goodwin S."/>
            <person name="Spatafora J."/>
            <person name="Crous P."/>
            <person name="Grigoriev I."/>
        </authorList>
    </citation>
    <scope>NUCLEOTIDE SEQUENCE</scope>
    <source>
        <strain evidence="2">CBS 130266</strain>
    </source>
</reference>
<name>A0A9P4NXJ3_9PEZI</name>
<protein>
    <submittedName>
        <fullName evidence="2">Uncharacterized protein</fullName>
    </submittedName>
</protein>
<evidence type="ECO:0000256" key="1">
    <source>
        <dbReference type="SAM" id="MobiDB-lite"/>
    </source>
</evidence>
<gene>
    <name evidence="2" type="ORF">EJ08DRAFT_497301</name>
</gene>
<feature type="compositionally biased region" description="Polar residues" evidence="1">
    <location>
        <begin position="17"/>
        <end position="26"/>
    </location>
</feature>
<keyword evidence="3" id="KW-1185">Reference proteome</keyword>
<organism evidence="2 3">
    <name type="scientific">Tothia fuscella</name>
    <dbReference type="NCBI Taxonomy" id="1048955"/>
    <lineage>
        <taxon>Eukaryota</taxon>
        <taxon>Fungi</taxon>
        <taxon>Dikarya</taxon>
        <taxon>Ascomycota</taxon>
        <taxon>Pezizomycotina</taxon>
        <taxon>Dothideomycetes</taxon>
        <taxon>Pleosporomycetidae</taxon>
        <taxon>Venturiales</taxon>
        <taxon>Cylindrosympodiaceae</taxon>
        <taxon>Tothia</taxon>
    </lineage>
</organism>
<evidence type="ECO:0000313" key="2">
    <source>
        <dbReference type="EMBL" id="KAF2434244.1"/>
    </source>
</evidence>
<dbReference type="Proteomes" id="UP000800235">
    <property type="component" value="Unassembled WGS sequence"/>
</dbReference>
<dbReference type="EMBL" id="MU007017">
    <property type="protein sequence ID" value="KAF2434244.1"/>
    <property type="molecule type" value="Genomic_DNA"/>
</dbReference>
<dbReference type="AlphaFoldDB" id="A0A9P4NXJ3"/>